<keyword evidence="3" id="KW-1185">Reference proteome</keyword>
<keyword evidence="1" id="KW-0812">Transmembrane</keyword>
<dbReference type="RefSeq" id="WP_100510748.1">
    <property type="nucleotide sequence ID" value="NZ_PEBI01000002.1"/>
</dbReference>
<dbReference type="Gene3D" id="3.30.565.10">
    <property type="entry name" value="Histidine kinase-like ATPase, C-terminal domain"/>
    <property type="match status" value="1"/>
</dbReference>
<organism evidence="2 3">
    <name type="scientific">Bifidobacterium primatium</name>
    <dbReference type="NCBI Taxonomy" id="2045438"/>
    <lineage>
        <taxon>Bacteria</taxon>
        <taxon>Bacillati</taxon>
        <taxon>Actinomycetota</taxon>
        <taxon>Actinomycetes</taxon>
        <taxon>Bifidobacteriales</taxon>
        <taxon>Bifidobacteriaceae</taxon>
        <taxon>Bifidobacterium</taxon>
    </lineage>
</organism>
<feature type="transmembrane region" description="Helical" evidence="1">
    <location>
        <begin position="40"/>
        <end position="57"/>
    </location>
</feature>
<comment type="caution">
    <text evidence="2">The sequence shown here is derived from an EMBL/GenBank/DDBJ whole genome shotgun (WGS) entry which is preliminary data.</text>
</comment>
<keyword evidence="1" id="KW-1133">Transmembrane helix</keyword>
<protein>
    <recommendedName>
        <fullName evidence="4">Signal transduction histidine kinase subgroup 3 dimerisation and phosphoacceptor domain-containing protein</fullName>
    </recommendedName>
</protein>
<dbReference type="Proteomes" id="UP000229095">
    <property type="component" value="Unassembled WGS sequence"/>
</dbReference>
<dbReference type="AlphaFoldDB" id="A0A2M9H9H4"/>
<evidence type="ECO:0000313" key="3">
    <source>
        <dbReference type="Proteomes" id="UP000229095"/>
    </source>
</evidence>
<reference evidence="2 3" key="1">
    <citation type="submission" date="2017-10" db="EMBL/GenBank/DDBJ databases">
        <title>Draft genome sequences of strains TRE 1, TRE 9, TRE H and TRI 7, isolated from tamarins, belonging to four potential novel Bifidobacterium species.</title>
        <authorList>
            <person name="Mattarelli P."/>
            <person name="Modesto M."/>
            <person name="Puglisi E."/>
            <person name="Morelli L."/>
            <person name="Spezio C."/>
            <person name="Bonetti A."/>
            <person name="Sandri C."/>
        </authorList>
    </citation>
    <scope>NUCLEOTIDE SEQUENCE [LARGE SCALE GENOMIC DNA]</scope>
    <source>
        <strain evidence="3">TRE1</strain>
    </source>
</reference>
<evidence type="ECO:0000313" key="2">
    <source>
        <dbReference type="EMBL" id="PJM73464.1"/>
    </source>
</evidence>
<feature type="transmembrane region" description="Helical" evidence="1">
    <location>
        <begin position="12"/>
        <end position="33"/>
    </location>
</feature>
<dbReference type="OrthoDB" id="3236159at2"/>
<evidence type="ECO:0000256" key="1">
    <source>
        <dbReference type="SAM" id="Phobius"/>
    </source>
</evidence>
<gene>
    <name evidence="2" type="ORF">CS006_05365</name>
</gene>
<dbReference type="EMBL" id="PEBI01000002">
    <property type="protein sequence ID" value="PJM73464.1"/>
    <property type="molecule type" value="Genomic_DNA"/>
</dbReference>
<evidence type="ECO:0008006" key="4">
    <source>
        <dbReference type="Google" id="ProtNLM"/>
    </source>
</evidence>
<feature type="transmembrane region" description="Helical" evidence="1">
    <location>
        <begin position="132"/>
        <end position="151"/>
    </location>
</feature>
<keyword evidence="1" id="KW-0472">Membrane</keyword>
<sequence length="376" mass="42406">MNDSKEWLQDRASNVDFVTLLIAVVVVVSLLEWQMNPPHCIIAVVCSLAHIFAVLLIPFRPIEGGEIVVFIYCCFSLLPLNEGVSQYWGVWVALGFLGYHRFWKNGLVMMMVAVSARMLQYCIFHAADDSLIIAMMMSCSFIFAWCIGGMFRREVVINRELQALHQERLQYQREKRVAAEIHDAVSGQLSYAILLSQRTDKTPQTIISGMQDASVKAMNSLYQIIDYLNDESERDLSESDSLKESHQRPSDRLGTMLREEEHRLASIGFAGRIAVQGDPARISTEGEECLSGLLRELFANIMRHGEPSEPYYLSIVFSLHEITVVQSNTIRKEQSAIPASRGHGLVSLKQRIAHRGGVVRQVLEDGSWTLYASIPL</sequence>
<accession>A0A2M9H9H4</accession>
<dbReference type="InterPro" id="IPR036890">
    <property type="entry name" value="HATPase_C_sf"/>
</dbReference>
<name>A0A2M9H9H4_9BIFI</name>
<proteinExistence type="predicted"/>